<accession>A0ABZ0PAI5</accession>
<proteinExistence type="predicted"/>
<dbReference type="Proteomes" id="UP001303601">
    <property type="component" value="Chromosome"/>
</dbReference>
<dbReference type="EMBL" id="CP137845">
    <property type="protein sequence ID" value="WPB54048.1"/>
    <property type="molecule type" value="Genomic_DNA"/>
</dbReference>
<dbReference type="RefSeq" id="WP_140031433.1">
    <property type="nucleotide sequence ID" value="NZ_CP137845.1"/>
</dbReference>
<sequence length="584" mass="67351">MKKISEILYTLAPIATLPIVSVIAASCNKKSNQTDNAGYQSKILKDILSKNKILTELTSAYLSVFYAKEFDAKTFTDEEKKDKFLKLMIESGNKIYDDTKEAFDYFASSSLKADPQFFWNLKATFTSAEIDTTSYNPSPYKKPNEEEMKFVIKHSNVLPTSVRLQIQKMLLTRLYLLKDREEFKKLANNASGDDKYQVSQKEIIDKKDTPTLQKDIYKSLDLKNDSLYLIKYLIENSMIQSWEFEDTRDMNLRWSKANVSSFEDFNNLAKYQPSGEEKYGFNPVASEFDHLISISESEHFDFKNLRAYKGFAKNSINADDLSSSLYSLLNQKSVIYGFIDPRTNKVYSQDNFKFSKILAQEKKTPIVKPTVKLNEKATKDTLNIFDNEDFEIDGFTRDTTNKSLFTKEITVDSIKYKLLLEQKGSITFDSQFLTVPLDLTVESLEKRINYDFKAKIKYDKNAKKFEALTEPETAIYNLDKHQSSVNMYKDGKITAKYVVKVAPLAKDRKVTVDGKEEERKIFSFEDTPWKEATQQRVIANNIIIANSAVLFKEAFKYFTEMGFKIDLINSKKEVIDTLKIEGLI</sequence>
<reference evidence="1" key="1">
    <citation type="submission" date="2023-11" db="EMBL/GenBank/DDBJ databases">
        <title>Completed genome sequence of Mycoplasma equirhinis type strain M432/72.</title>
        <authorList>
            <person name="Spergser J."/>
        </authorList>
    </citation>
    <scope>NUCLEOTIDE SEQUENCE [LARGE SCALE GENOMIC DNA]</scope>
    <source>
        <strain evidence="1">M432/72</strain>
    </source>
</reference>
<gene>
    <name evidence="1" type="ORF">R9B83_00520</name>
</gene>
<evidence type="ECO:0000313" key="1">
    <source>
        <dbReference type="EMBL" id="WPB54048.1"/>
    </source>
</evidence>
<keyword evidence="2" id="KW-1185">Reference proteome</keyword>
<dbReference type="InterPro" id="IPR054783">
    <property type="entry name" value="P60-like"/>
</dbReference>
<dbReference type="GeneID" id="94493349"/>
<organism evidence="1 2">
    <name type="scientific">Metamycoplasma equirhinis</name>
    <dbReference type="NCBI Taxonomy" id="92402"/>
    <lineage>
        <taxon>Bacteria</taxon>
        <taxon>Bacillati</taxon>
        <taxon>Mycoplasmatota</taxon>
        <taxon>Mycoplasmoidales</taxon>
        <taxon>Metamycoplasmataceae</taxon>
        <taxon>Metamycoplasma</taxon>
    </lineage>
</organism>
<name>A0ABZ0PAI5_9BACT</name>
<protein>
    <recommendedName>
        <fullName evidence="3">P60-like lipoprotein</fullName>
    </recommendedName>
</protein>
<dbReference type="PROSITE" id="PS51257">
    <property type="entry name" value="PROKAR_LIPOPROTEIN"/>
    <property type="match status" value="1"/>
</dbReference>
<evidence type="ECO:0000313" key="2">
    <source>
        <dbReference type="Proteomes" id="UP001303601"/>
    </source>
</evidence>
<evidence type="ECO:0008006" key="3">
    <source>
        <dbReference type="Google" id="ProtNLM"/>
    </source>
</evidence>
<dbReference type="NCBIfam" id="NF045835">
    <property type="entry name" value="P60_lipo"/>
    <property type="match status" value="1"/>
</dbReference>